<name>A0A1G2KTN7_9BACT</name>
<gene>
    <name evidence="1" type="ORF">A3C16_00300</name>
</gene>
<organism evidence="1 2">
    <name type="scientific">Candidatus Sungbacteria bacterium RIFCSPHIGHO2_02_FULL_51_29</name>
    <dbReference type="NCBI Taxonomy" id="1802273"/>
    <lineage>
        <taxon>Bacteria</taxon>
        <taxon>Candidatus Sungiibacteriota</taxon>
    </lineage>
</organism>
<dbReference type="EMBL" id="MHQL01000028">
    <property type="protein sequence ID" value="OHA02713.1"/>
    <property type="molecule type" value="Genomic_DNA"/>
</dbReference>
<dbReference type="AlphaFoldDB" id="A0A1G2KTN7"/>
<dbReference type="Proteomes" id="UP000177811">
    <property type="component" value="Unassembled WGS sequence"/>
</dbReference>
<protein>
    <submittedName>
        <fullName evidence="1">Uncharacterized protein</fullName>
    </submittedName>
</protein>
<evidence type="ECO:0000313" key="1">
    <source>
        <dbReference type="EMBL" id="OHA02713.1"/>
    </source>
</evidence>
<evidence type="ECO:0000313" key="2">
    <source>
        <dbReference type="Proteomes" id="UP000177811"/>
    </source>
</evidence>
<accession>A0A1G2KTN7</accession>
<proteinExistence type="predicted"/>
<comment type="caution">
    <text evidence="1">The sequence shown here is derived from an EMBL/GenBank/DDBJ whole genome shotgun (WGS) entry which is preliminary data.</text>
</comment>
<sequence>MKIIGRLARRIRLLCLLGVAQAIIWRQKKLGVFAERYQDRRPTHHFIQKLWALRYDRWEVEVAFWGDPRSAVVLLLGMVRRHWQNRSLWWWEAKSFVQCWVGVRYAHLKYSLRPKVLKKRIHRILYRIPEVVVVKNNGITAVVLEKDLRKAKKVFVGYNGQFIVGGNYGAPFIPGRTMLFARPTTQAIGIRRPSAEVVTGTMDDMKELLRGCVVHACARQSMAVFVPFSGFHETLDWQKEQFPRMTLAEAYRLVWGSRRKAPATA</sequence>
<reference evidence="1 2" key="1">
    <citation type="journal article" date="2016" name="Nat. Commun.">
        <title>Thousands of microbial genomes shed light on interconnected biogeochemical processes in an aquifer system.</title>
        <authorList>
            <person name="Anantharaman K."/>
            <person name="Brown C.T."/>
            <person name="Hug L.A."/>
            <person name="Sharon I."/>
            <person name="Castelle C.J."/>
            <person name="Probst A.J."/>
            <person name="Thomas B.C."/>
            <person name="Singh A."/>
            <person name="Wilkins M.J."/>
            <person name="Karaoz U."/>
            <person name="Brodie E.L."/>
            <person name="Williams K.H."/>
            <person name="Hubbard S.S."/>
            <person name="Banfield J.F."/>
        </authorList>
    </citation>
    <scope>NUCLEOTIDE SEQUENCE [LARGE SCALE GENOMIC DNA]</scope>
</reference>